<reference evidence="3" key="3">
    <citation type="journal article" date="2018" name="Mol. Plant Microbe Interact.">
        <title>Genome sequence resources for the wheat stripe rust pathogen (Puccinia striiformis f. sp. tritici) and the barley stripe rust pathogen (Puccinia striiformis f. sp. hordei).</title>
        <authorList>
            <person name="Xia C."/>
            <person name="Wang M."/>
            <person name="Yin C."/>
            <person name="Cornejo O.E."/>
            <person name="Hulbert S.H."/>
            <person name="Chen X."/>
        </authorList>
    </citation>
    <scope>NUCLEOTIDE SEQUENCE [LARGE SCALE GENOMIC DNA]</scope>
    <source>
        <strain evidence="3">93TX-2</strain>
    </source>
</reference>
<dbReference type="Proteomes" id="UP000238274">
    <property type="component" value="Unassembled WGS sequence"/>
</dbReference>
<feature type="region of interest" description="Disordered" evidence="1">
    <location>
        <begin position="1"/>
        <end position="23"/>
    </location>
</feature>
<reference evidence="2 3" key="1">
    <citation type="submission" date="2017-12" db="EMBL/GenBank/DDBJ databases">
        <title>Gene loss provides genomic basis for host adaptation in cereal stripe rust fungi.</title>
        <authorList>
            <person name="Xia C."/>
        </authorList>
    </citation>
    <scope>NUCLEOTIDE SEQUENCE [LARGE SCALE GENOMIC DNA]</scope>
    <source>
        <strain evidence="2 3">93TX-2</strain>
    </source>
</reference>
<evidence type="ECO:0000256" key="1">
    <source>
        <dbReference type="SAM" id="MobiDB-lite"/>
    </source>
</evidence>
<reference evidence="3" key="2">
    <citation type="journal article" date="2018" name="BMC Genomics">
        <title>Genomic insights into host adaptation between the wheat stripe rust pathogen (Puccinia striiformis f. sp. tritici) and the barley stripe rust pathogen (Puccinia striiformis f. sp. hordei).</title>
        <authorList>
            <person name="Xia C."/>
            <person name="Wang M."/>
            <person name="Yin C."/>
            <person name="Cornejo O.E."/>
            <person name="Hulbert S.H."/>
            <person name="Chen X."/>
        </authorList>
    </citation>
    <scope>NUCLEOTIDE SEQUENCE [LARGE SCALE GENOMIC DNA]</scope>
    <source>
        <strain evidence="3">93TX-2</strain>
    </source>
</reference>
<evidence type="ECO:0000313" key="3">
    <source>
        <dbReference type="Proteomes" id="UP000238274"/>
    </source>
</evidence>
<evidence type="ECO:0000313" key="2">
    <source>
        <dbReference type="EMBL" id="POW21723.1"/>
    </source>
</evidence>
<sequence length="48" mass="5264">MQRTKSTRVGSGDAQDAALLKDDLKGPRNTLQVSFPDDLRFDCGVLVQ</sequence>
<proteinExistence type="predicted"/>
<comment type="caution">
    <text evidence="2">The sequence shown here is derived from an EMBL/GenBank/DDBJ whole genome shotgun (WGS) entry which is preliminary data.</text>
</comment>
<gene>
    <name evidence="2" type="ORF">PSHT_02069</name>
</gene>
<protein>
    <submittedName>
        <fullName evidence="2">Uncharacterized protein</fullName>
    </submittedName>
</protein>
<keyword evidence="3" id="KW-1185">Reference proteome</keyword>
<name>A0A2S4WIX4_9BASI</name>
<dbReference type="VEuPathDB" id="FungiDB:PSHT_02069"/>
<accession>A0A2S4WIX4</accession>
<organism evidence="2 3">
    <name type="scientific">Puccinia striiformis</name>
    <dbReference type="NCBI Taxonomy" id="27350"/>
    <lineage>
        <taxon>Eukaryota</taxon>
        <taxon>Fungi</taxon>
        <taxon>Dikarya</taxon>
        <taxon>Basidiomycota</taxon>
        <taxon>Pucciniomycotina</taxon>
        <taxon>Pucciniomycetes</taxon>
        <taxon>Pucciniales</taxon>
        <taxon>Pucciniaceae</taxon>
        <taxon>Puccinia</taxon>
    </lineage>
</organism>
<dbReference type="AlphaFoldDB" id="A0A2S4WIX4"/>
<dbReference type="EMBL" id="PKSM01000017">
    <property type="protein sequence ID" value="POW21723.1"/>
    <property type="molecule type" value="Genomic_DNA"/>
</dbReference>